<name>A0A084JEE4_9CLOT</name>
<dbReference type="GO" id="GO:0016747">
    <property type="term" value="F:acyltransferase activity, transferring groups other than amino-acyl groups"/>
    <property type="evidence" value="ECO:0007669"/>
    <property type="project" value="InterPro"/>
</dbReference>
<dbReference type="EMBL" id="JPMD01000013">
    <property type="protein sequence ID" value="KEZ87328.1"/>
    <property type="molecule type" value="Genomic_DNA"/>
</dbReference>
<dbReference type="Proteomes" id="UP000028542">
    <property type="component" value="Unassembled WGS sequence"/>
</dbReference>
<evidence type="ECO:0000313" key="2">
    <source>
        <dbReference type="EMBL" id="KEZ87328.1"/>
    </source>
</evidence>
<sequence length="168" mass="19464">MEINSIVLSPEVYRSDAEKIADWLSDEEIVKYLNEDNKARENLINVIDRINLPILTHLFNNNCRFFTIKNPYGTIGFLRLIPKGETIEIVIAVGEKELWGKGIGHNAVMEALKTAFFEMRTEKVVAKIKKDNKRSQNLVKGIGFREIKKLEKEVEYHITKEIFWKKAA</sequence>
<dbReference type="InterPro" id="IPR016181">
    <property type="entry name" value="Acyl_CoA_acyltransferase"/>
</dbReference>
<feature type="domain" description="N-acetyltransferase" evidence="1">
    <location>
        <begin position="27"/>
        <end position="165"/>
    </location>
</feature>
<keyword evidence="2" id="KW-0808">Transferase</keyword>
<organism evidence="2 3">
    <name type="scientific">Clostridium sulfidigenes</name>
    <dbReference type="NCBI Taxonomy" id="318464"/>
    <lineage>
        <taxon>Bacteria</taxon>
        <taxon>Bacillati</taxon>
        <taxon>Bacillota</taxon>
        <taxon>Clostridia</taxon>
        <taxon>Eubacteriales</taxon>
        <taxon>Clostridiaceae</taxon>
        <taxon>Clostridium</taxon>
    </lineage>
</organism>
<dbReference type="Gene3D" id="3.40.630.30">
    <property type="match status" value="1"/>
</dbReference>
<dbReference type="eggNOG" id="COG1670">
    <property type="taxonomic scope" value="Bacteria"/>
</dbReference>
<proteinExistence type="predicted"/>
<dbReference type="PROSITE" id="PS51186">
    <property type="entry name" value="GNAT"/>
    <property type="match status" value="1"/>
</dbReference>
<evidence type="ECO:0000313" key="3">
    <source>
        <dbReference type="Proteomes" id="UP000028542"/>
    </source>
</evidence>
<evidence type="ECO:0000259" key="1">
    <source>
        <dbReference type="PROSITE" id="PS51186"/>
    </source>
</evidence>
<comment type="caution">
    <text evidence="2">The sequence shown here is derived from an EMBL/GenBank/DDBJ whole genome shotgun (WGS) entry which is preliminary data.</text>
</comment>
<reference evidence="2 3" key="1">
    <citation type="submission" date="2014-07" db="EMBL/GenBank/DDBJ databases">
        <title>Draft genome of Clostridium sulfidigenes 113A isolated from sediments associated with methane hydrate from Krishna Godavari basin.</title>
        <authorList>
            <person name="Honkalas V.S."/>
            <person name="Dabir A.P."/>
            <person name="Arora P."/>
            <person name="Dhakephalkar P.K."/>
        </authorList>
    </citation>
    <scope>NUCLEOTIDE SEQUENCE [LARGE SCALE GENOMIC DNA]</scope>
    <source>
        <strain evidence="2 3">113A</strain>
    </source>
</reference>
<dbReference type="AlphaFoldDB" id="A0A084JEE4"/>
<dbReference type="PANTHER" id="PTHR43415">
    <property type="entry name" value="SPERMIDINE N(1)-ACETYLTRANSFERASE"/>
    <property type="match status" value="1"/>
</dbReference>
<dbReference type="Pfam" id="PF13302">
    <property type="entry name" value="Acetyltransf_3"/>
    <property type="match status" value="1"/>
</dbReference>
<accession>A0A084JEE4</accession>
<dbReference type="PANTHER" id="PTHR43415:SF3">
    <property type="entry name" value="GNAT-FAMILY ACETYLTRANSFERASE"/>
    <property type="match status" value="1"/>
</dbReference>
<dbReference type="RefSeq" id="WP_035131214.1">
    <property type="nucleotide sequence ID" value="NZ_JPMD01000013.1"/>
</dbReference>
<gene>
    <name evidence="2" type="ORF">IO99_05785</name>
</gene>
<dbReference type="SUPFAM" id="SSF55729">
    <property type="entry name" value="Acyl-CoA N-acyltransferases (Nat)"/>
    <property type="match status" value="1"/>
</dbReference>
<dbReference type="STRING" id="318464.IO99_05785"/>
<keyword evidence="3" id="KW-1185">Reference proteome</keyword>
<protein>
    <submittedName>
        <fullName evidence="2">GNAT family acetyltransferase</fullName>
    </submittedName>
</protein>
<dbReference type="InterPro" id="IPR000182">
    <property type="entry name" value="GNAT_dom"/>
</dbReference>